<comment type="subcellular location">
    <subcellularLocation>
        <location evidence="5">Cytoplasm</location>
    </subcellularLocation>
    <text evidence="5">Associated with two foci at the outer edges of the nucleoid region in young cells, and at four foci within both cell halves in older cells.</text>
</comment>
<comment type="similarity">
    <text evidence="5">Belongs to the ScpB family.</text>
</comment>
<dbReference type="GO" id="GO:0006260">
    <property type="term" value="P:DNA replication"/>
    <property type="evidence" value="ECO:0007669"/>
    <property type="project" value="UniProtKB-UniRule"/>
</dbReference>
<keyword evidence="4 5" id="KW-0131">Cell cycle</keyword>
<evidence type="ECO:0000313" key="6">
    <source>
        <dbReference type="EMBL" id="MXQ52198.1"/>
    </source>
</evidence>
<comment type="function">
    <text evidence="5">Participates in chromosomal partition during cell division. May act via the formation of a condensin-like complex containing Smc and ScpA that pull DNA away from mid-cell into both cell halves.</text>
</comment>
<evidence type="ECO:0000256" key="5">
    <source>
        <dbReference type="HAMAP-Rule" id="MF_01804"/>
    </source>
</evidence>
<organism evidence="6 7">
    <name type="scientific">Shimazuella alba</name>
    <dbReference type="NCBI Taxonomy" id="2690964"/>
    <lineage>
        <taxon>Bacteria</taxon>
        <taxon>Bacillati</taxon>
        <taxon>Bacillota</taxon>
        <taxon>Bacilli</taxon>
        <taxon>Bacillales</taxon>
        <taxon>Thermoactinomycetaceae</taxon>
        <taxon>Shimazuella</taxon>
    </lineage>
</organism>
<dbReference type="InterPro" id="IPR036388">
    <property type="entry name" value="WH-like_DNA-bd_sf"/>
</dbReference>
<dbReference type="PIRSF" id="PIRSF019345">
    <property type="entry name" value="ScpB"/>
    <property type="match status" value="1"/>
</dbReference>
<keyword evidence="2 5" id="KW-0132">Cell division</keyword>
<dbReference type="Gene3D" id="1.10.10.10">
    <property type="entry name" value="Winged helix-like DNA-binding domain superfamily/Winged helix DNA-binding domain"/>
    <property type="match status" value="2"/>
</dbReference>
<dbReference type="EMBL" id="WUUL01000001">
    <property type="protein sequence ID" value="MXQ52198.1"/>
    <property type="molecule type" value="Genomic_DNA"/>
</dbReference>
<sequence length="199" mass="22894">MESKHWKSILEGIIFAAGTDGISVKELAHMLELPKQEVQLLLNEMQLEWKLDHRGIQLIQVAGNYQLTTLPEHTSYIQKMAQTPARASLSRAAIEVLAIIAYRQPVTRVEIEEIRGVKSDRIIQQLERKELIRQAGRAEGPGRPILFGTSRQFLHYFGLNKIDELPSPESIFHWQEWEEDRKNLYERLGVEGEEANPSE</sequence>
<evidence type="ECO:0000256" key="1">
    <source>
        <dbReference type="ARBA" id="ARBA00022490"/>
    </source>
</evidence>
<reference evidence="6 7" key="1">
    <citation type="submission" date="2019-12" db="EMBL/GenBank/DDBJ databases">
        <title>Whole-genome analyses of novel actinobacteria.</title>
        <authorList>
            <person name="Sahin N."/>
            <person name="Saygin H."/>
        </authorList>
    </citation>
    <scope>NUCLEOTIDE SEQUENCE [LARGE SCALE GENOMIC DNA]</scope>
    <source>
        <strain evidence="6 7">KC615</strain>
    </source>
</reference>
<accession>A0A6I4VPA9</accession>
<dbReference type="NCBIfam" id="TIGR00281">
    <property type="entry name" value="SMC-Scp complex subunit ScpB"/>
    <property type="match status" value="1"/>
</dbReference>
<dbReference type="GO" id="GO:0005737">
    <property type="term" value="C:cytoplasm"/>
    <property type="evidence" value="ECO:0007669"/>
    <property type="project" value="UniProtKB-SubCell"/>
</dbReference>
<keyword evidence="1 5" id="KW-0963">Cytoplasm</keyword>
<comment type="caution">
    <text evidence="6">The sequence shown here is derived from an EMBL/GenBank/DDBJ whole genome shotgun (WGS) entry which is preliminary data.</text>
</comment>
<evidence type="ECO:0000256" key="3">
    <source>
        <dbReference type="ARBA" id="ARBA00022829"/>
    </source>
</evidence>
<dbReference type="PANTHER" id="PTHR34298:SF2">
    <property type="entry name" value="SEGREGATION AND CONDENSATION PROTEIN B"/>
    <property type="match status" value="1"/>
</dbReference>
<gene>
    <name evidence="5 6" type="primary">scpB</name>
    <name evidence="6" type="ORF">GSM42_00225</name>
</gene>
<name>A0A6I4VPA9_9BACL</name>
<dbReference type="SUPFAM" id="SSF46785">
    <property type="entry name" value="Winged helix' DNA-binding domain"/>
    <property type="match status" value="2"/>
</dbReference>
<dbReference type="InterPro" id="IPR036390">
    <property type="entry name" value="WH_DNA-bd_sf"/>
</dbReference>
<comment type="subunit">
    <text evidence="5">Homodimer. Homodimerization may be required to stabilize the binding of ScpA to the Smc head domains. Component of a cohesin-like complex composed of ScpA, ScpB and the Smc homodimer, in which ScpA and ScpB bind to the head domain of Smc. The presence of the three proteins is required for the association of the complex with DNA.</text>
</comment>
<dbReference type="RefSeq" id="WP_160799251.1">
    <property type="nucleotide sequence ID" value="NZ_WUUL01000001.1"/>
</dbReference>
<dbReference type="Proteomes" id="UP000430692">
    <property type="component" value="Unassembled WGS sequence"/>
</dbReference>
<evidence type="ECO:0000256" key="4">
    <source>
        <dbReference type="ARBA" id="ARBA00023306"/>
    </source>
</evidence>
<dbReference type="GO" id="GO:0051304">
    <property type="term" value="P:chromosome separation"/>
    <property type="evidence" value="ECO:0007669"/>
    <property type="project" value="InterPro"/>
</dbReference>
<protein>
    <recommendedName>
        <fullName evidence="5">Segregation and condensation protein B</fullName>
    </recommendedName>
</protein>
<dbReference type="AlphaFoldDB" id="A0A6I4VPA9"/>
<dbReference type="InterPro" id="IPR005234">
    <property type="entry name" value="ScpB_csome_segregation"/>
</dbReference>
<dbReference type="Pfam" id="PF04079">
    <property type="entry name" value="SMC_ScpB"/>
    <property type="match status" value="1"/>
</dbReference>
<keyword evidence="7" id="KW-1185">Reference proteome</keyword>
<dbReference type="HAMAP" id="MF_01804">
    <property type="entry name" value="ScpB"/>
    <property type="match status" value="1"/>
</dbReference>
<evidence type="ECO:0000256" key="2">
    <source>
        <dbReference type="ARBA" id="ARBA00022618"/>
    </source>
</evidence>
<dbReference type="GO" id="GO:0051301">
    <property type="term" value="P:cell division"/>
    <property type="evidence" value="ECO:0007669"/>
    <property type="project" value="UniProtKB-KW"/>
</dbReference>
<dbReference type="PANTHER" id="PTHR34298">
    <property type="entry name" value="SEGREGATION AND CONDENSATION PROTEIN B"/>
    <property type="match status" value="1"/>
</dbReference>
<proteinExistence type="inferred from homology"/>
<evidence type="ECO:0000313" key="7">
    <source>
        <dbReference type="Proteomes" id="UP000430692"/>
    </source>
</evidence>
<keyword evidence="3 5" id="KW-0159">Chromosome partition</keyword>